<proteinExistence type="predicted"/>
<reference evidence="1" key="1">
    <citation type="submission" date="2021-03" db="EMBL/GenBank/DDBJ databases">
        <title>Evolutionary priming and transition to the ectomycorrhizal habit in an iconic lineage of mushroom-forming fungi: is preadaptation a requirement?</title>
        <authorList>
            <consortium name="DOE Joint Genome Institute"/>
            <person name="Looney B.P."/>
            <person name="Miyauchi S."/>
            <person name="Morin E."/>
            <person name="Drula E."/>
            <person name="Courty P.E."/>
            <person name="Chicoki N."/>
            <person name="Fauchery L."/>
            <person name="Kohler A."/>
            <person name="Kuo A."/>
            <person name="LaButti K."/>
            <person name="Pangilinan J."/>
            <person name="Lipzen A."/>
            <person name="Riley R."/>
            <person name="Andreopoulos W."/>
            <person name="He G."/>
            <person name="Johnson J."/>
            <person name="Barry K.W."/>
            <person name="Grigoriev I.V."/>
            <person name="Nagy L."/>
            <person name="Hibbett D."/>
            <person name="Henrissat B."/>
            <person name="Matheny P.B."/>
            <person name="Labbe J."/>
            <person name="Martin A.F."/>
        </authorList>
    </citation>
    <scope>NUCLEOTIDE SEQUENCE</scope>
    <source>
        <strain evidence="1">BPL698</strain>
    </source>
</reference>
<accession>A0ACC0U5L0</accession>
<dbReference type="EMBL" id="JAGFNK010000145">
    <property type="protein sequence ID" value="KAI9506990.1"/>
    <property type="molecule type" value="Genomic_DNA"/>
</dbReference>
<evidence type="ECO:0000313" key="1">
    <source>
        <dbReference type="EMBL" id="KAI9506990.1"/>
    </source>
</evidence>
<feature type="non-terminal residue" evidence="1">
    <location>
        <position position="138"/>
    </location>
</feature>
<gene>
    <name evidence="1" type="ORF">F5148DRAFT_955446</name>
</gene>
<evidence type="ECO:0000313" key="2">
    <source>
        <dbReference type="Proteomes" id="UP001207468"/>
    </source>
</evidence>
<organism evidence="1 2">
    <name type="scientific">Russula earlei</name>
    <dbReference type="NCBI Taxonomy" id="71964"/>
    <lineage>
        <taxon>Eukaryota</taxon>
        <taxon>Fungi</taxon>
        <taxon>Dikarya</taxon>
        <taxon>Basidiomycota</taxon>
        <taxon>Agaricomycotina</taxon>
        <taxon>Agaricomycetes</taxon>
        <taxon>Russulales</taxon>
        <taxon>Russulaceae</taxon>
        <taxon>Russula</taxon>
    </lineage>
</organism>
<name>A0ACC0U5L0_9AGAM</name>
<dbReference type="Proteomes" id="UP001207468">
    <property type="component" value="Unassembled WGS sequence"/>
</dbReference>
<protein>
    <submittedName>
        <fullName evidence="1">Uncharacterized protein</fullName>
    </submittedName>
</protein>
<keyword evidence="2" id="KW-1185">Reference proteome</keyword>
<comment type="caution">
    <text evidence="1">The sequence shown here is derived from an EMBL/GenBank/DDBJ whole genome shotgun (WGS) entry which is preliminary data.</text>
</comment>
<sequence length="138" mass="15793">IVDEVTTLRCHLEACHAGKYCNWAKGASFLSKLPGDIKKQKAAVEEVTHTLDRDLSQEKLSEWVIPYLDKLFHQVVVEWLVATDQPIYALEYPKFKELIDIASHTTNGVEIPGHKAVWVEIMHMFKIHLTTLKTQLNV</sequence>
<feature type="non-terminal residue" evidence="1">
    <location>
        <position position="1"/>
    </location>
</feature>